<proteinExistence type="predicted"/>
<gene>
    <name evidence="1" type="ORF">SLAVMIC_00011</name>
</gene>
<sequence length="86" mass="10433">MRNLDYIIDGVNNIFTLKDSDIITNIQSYLSELISESKLHNFLVEIKEEHLYVHLQLYKWSEIETIDIKQYYREQRLKNLLNDNDK</sequence>
<reference evidence="1" key="1">
    <citation type="submission" date="2021-06" db="EMBL/GenBank/DDBJ databases">
        <authorList>
            <person name="Gannon L."/>
            <person name="Redgwell R T."/>
            <person name="Michniewski S."/>
            <person name="Harrison D C."/>
            <person name="Millard A."/>
        </authorList>
    </citation>
    <scope>NUCLEOTIDE SEQUENCE</scope>
</reference>
<protein>
    <submittedName>
        <fullName evidence="1">Uncharacterized protein</fullName>
    </submittedName>
</protein>
<evidence type="ECO:0000313" key="1">
    <source>
        <dbReference type="EMBL" id="CAG7579684.1"/>
    </source>
</evidence>
<organism evidence="1">
    <name type="scientific">uncultured marine phage</name>
    <dbReference type="NCBI Taxonomy" id="707152"/>
    <lineage>
        <taxon>Viruses</taxon>
        <taxon>environmental samples</taxon>
    </lineage>
</organism>
<dbReference type="EMBL" id="OU342829">
    <property type="protein sequence ID" value="CAG7579684.1"/>
    <property type="molecule type" value="Genomic_DNA"/>
</dbReference>
<name>A0A8D9CBC7_9VIRU</name>
<accession>A0A8D9CBC7</accession>